<dbReference type="AlphaFoldDB" id="A0A835HZP5"/>
<protein>
    <submittedName>
        <fullName evidence="1">Uncharacterized protein</fullName>
    </submittedName>
</protein>
<accession>A0A835HZP5</accession>
<dbReference type="OrthoDB" id="16820at2759"/>
<proteinExistence type="predicted"/>
<evidence type="ECO:0000313" key="1">
    <source>
        <dbReference type="EMBL" id="KAF9608656.1"/>
    </source>
</evidence>
<evidence type="ECO:0000313" key="2">
    <source>
        <dbReference type="Proteomes" id="UP000631114"/>
    </source>
</evidence>
<name>A0A835HZP5_9MAGN</name>
<gene>
    <name evidence="1" type="ORF">IFM89_010440</name>
</gene>
<organism evidence="1 2">
    <name type="scientific">Coptis chinensis</name>
    <dbReference type="NCBI Taxonomy" id="261450"/>
    <lineage>
        <taxon>Eukaryota</taxon>
        <taxon>Viridiplantae</taxon>
        <taxon>Streptophyta</taxon>
        <taxon>Embryophyta</taxon>
        <taxon>Tracheophyta</taxon>
        <taxon>Spermatophyta</taxon>
        <taxon>Magnoliopsida</taxon>
        <taxon>Ranunculales</taxon>
        <taxon>Ranunculaceae</taxon>
        <taxon>Coptidoideae</taxon>
        <taxon>Coptis</taxon>
    </lineage>
</organism>
<dbReference type="EMBL" id="JADFTS010000004">
    <property type="protein sequence ID" value="KAF9608656.1"/>
    <property type="molecule type" value="Genomic_DNA"/>
</dbReference>
<sequence length="68" mass="7480">MGISKVIFFASFTQIAIGTDDVYKTAAAIKLYGGGRSWELVPCPASTQRLPLAWIPDGWKSVNKFDDE</sequence>
<dbReference type="Proteomes" id="UP000631114">
    <property type="component" value="Unassembled WGS sequence"/>
</dbReference>
<comment type="caution">
    <text evidence="1">The sequence shown here is derived from an EMBL/GenBank/DDBJ whole genome shotgun (WGS) entry which is preliminary data.</text>
</comment>
<reference evidence="1 2" key="1">
    <citation type="submission" date="2020-10" db="EMBL/GenBank/DDBJ databases">
        <title>The Coptis chinensis genome and diversification of protoberbering-type alkaloids.</title>
        <authorList>
            <person name="Wang B."/>
            <person name="Shu S."/>
            <person name="Song C."/>
            <person name="Liu Y."/>
        </authorList>
    </citation>
    <scope>NUCLEOTIDE SEQUENCE [LARGE SCALE GENOMIC DNA]</scope>
    <source>
        <strain evidence="1">HL-2020</strain>
        <tissue evidence="1">Leaf</tissue>
    </source>
</reference>
<keyword evidence="2" id="KW-1185">Reference proteome</keyword>